<dbReference type="PIRSF" id="PIRSF001461">
    <property type="entry name" value="RPE"/>
    <property type="match status" value="1"/>
</dbReference>
<feature type="binding site" evidence="10">
    <location>
        <begin position="172"/>
        <end position="174"/>
    </location>
    <ligand>
        <name>substrate</name>
    </ligand>
</feature>
<dbReference type="PANTHER" id="PTHR11749">
    <property type="entry name" value="RIBULOSE-5-PHOSPHATE-3-EPIMERASE"/>
    <property type="match status" value="1"/>
</dbReference>
<comment type="pathway">
    <text evidence="10">Carbohydrate degradation.</text>
</comment>
<evidence type="ECO:0000256" key="9">
    <source>
        <dbReference type="ARBA" id="ARBA00023235"/>
    </source>
</evidence>
<keyword evidence="9 10" id="KW-0413">Isomerase</keyword>
<evidence type="ECO:0000256" key="14">
    <source>
        <dbReference type="PIRSR" id="PIRSR001461-3"/>
    </source>
</evidence>
<evidence type="ECO:0000256" key="12">
    <source>
        <dbReference type="PIRSR" id="PIRSR001461-1"/>
    </source>
</evidence>
<comment type="cofactor">
    <cofactor evidence="10 13">
        <name>a divalent metal cation</name>
        <dbReference type="ChEBI" id="CHEBI:60240"/>
    </cofactor>
    <text evidence="10 13">Binds 1 divalent metal cation per subunit.</text>
</comment>
<evidence type="ECO:0000256" key="4">
    <source>
        <dbReference type="ARBA" id="ARBA00001947"/>
    </source>
</evidence>
<feature type="active site" description="Proton donor" evidence="10 12">
    <location>
        <position position="172"/>
    </location>
</feature>
<feature type="binding site" evidence="10 14">
    <location>
        <position position="65"/>
    </location>
    <ligand>
        <name>substrate</name>
    </ligand>
</feature>
<feature type="binding site" evidence="14">
    <location>
        <position position="174"/>
    </location>
    <ligand>
        <name>substrate</name>
    </ligand>
</feature>
<dbReference type="PROSITE" id="PS01086">
    <property type="entry name" value="RIBUL_P_3_EPIMER_2"/>
    <property type="match status" value="1"/>
</dbReference>
<comment type="caution">
    <text evidence="15">The sequence shown here is derived from an EMBL/GenBank/DDBJ whole genome shotgun (WGS) entry which is preliminary data.</text>
</comment>
<dbReference type="FunFam" id="3.20.20.70:FF:000004">
    <property type="entry name" value="Ribulose-phosphate 3-epimerase"/>
    <property type="match status" value="1"/>
</dbReference>
<keyword evidence="8 10" id="KW-0479">Metal-binding</keyword>
<evidence type="ECO:0000256" key="11">
    <source>
        <dbReference type="PIRNR" id="PIRNR001461"/>
    </source>
</evidence>
<comment type="catalytic activity">
    <reaction evidence="1 10 11">
        <text>D-ribulose 5-phosphate = D-xylulose 5-phosphate</text>
        <dbReference type="Rhea" id="RHEA:13677"/>
        <dbReference type="ChEBI" id="CHEBI:57737"/>
        <dbReference type="ChEBI" id="CHEBI:58121"/>
        <dbReference type="EC" id="5.1.3.1"/>
    </reaction>
</comment>
<dbReference type="GO" id="GO:0006098">
    <property type="term" value="P:pentose-phosphate shunt"/>
    <property type="evidence" value="ECO:0007669"/>
    <property type="project" value="UniProtKB-UniRule"/>
</dbReference>
<dbReference type="GO" id="GO:0005737">
    <property type="term" value="C:cytoplasm"/>
    <property type="evidence" value="ECO:0007669"/>
    <property type="project" value="UniProtKB-ARBA"/>
</dbReference>
<dbReference type="Pfam" id="PF00834">
    <property type="entry name" value="Ribul_P_3_epim"/>
    <property type="match status" value="1"/>
</dbReference>
<evidence type="ECO:0000256" key="6">
    <source>
        <dbReference type="ARBA" id="ARBA00009541"/>
    </source>
</evidence>
<organism evidence="15 16">
    <name type="scientific">Irregularibacter muris</name>
    <dbReference type="NCBI Taxonomy" id="1796619"/>
    <lineage>
        <taxon>Bacteria</taxon>
        <taxon>Bacillati</taxon>
        <taxon>Bacillota</taxon>
        <taxon>Clostridia</taxon>
        <taxon>Eubacteriales</taxon>
        <taxon>Eubacteriaceae</taxon>
        <taxon>Irregularibacter</taxon>
    </lineage>
</organism>
<protein>
    <recommendedName>
        <fullName evidence="7 10">Ribulose-phosphate 3-epimerase</fullName>
        <ecNumber evidence="7 10">5.1.3.1</ecNumber>
    </recommendedName>
</protein>
<dbReference type="PROSITE" id="PS01085">
    <property type="entry name" value="RIBUL_P_3_EPIMER_1"/>
    <property type="match status" value="1"/>
</dbReference>
<dbReference type="InterPro" id="IPR026019">
    <property type="entry name" value="Ribul_P_3_epim"/>
</dbReference>
<keyword evidence="13" id="KW-0862">Zinc</keyword>
<dbReference type="SUPFAM" id="SSF51366">
    <property type="entry name" value="Ribulose-phoshate binding barrel"/>
    <property type="match status" value="1"/>
</dbReference>
<dbReference type="GO" id="GO:0004750">
    <property type="term" value="F:D-ribulose-phosphate 3-epimerase activity"/>
    <property type="evidence" value="ECO:0007669"/>
    <property type="project" value="UniProtKB-UniRule"/>
</dbReference>
<comment type="cofactor">
    <cofactor evidence="2">
        <name>Mn(2+)</name>
        <dbReference type="ChEBI" id="CHEBI:29035"/>
    </cofactor>
</comment>
<dbReference type="AlphaFoldDB" id="A0AAE3L041"/>
<gene>
    <name evidence="10 15" type="primary">rpe</name>
    <name evidence="15" type="ORF">NSA47_09590</name>
</gene>
<evidence type="ECO:0000256" key="1">
    <source>
        <dbReference type="ARBA" id="ARBA00001782"/>
    </source>
</evidence>
<keyword evidence="10 11" id="KW-0119">Carbohydrate metabolism</keyword>
<dbReference type="NCBIfam" id="NF004076">
    <property type="entry name" value="PRK05581.1-4"/>
    <property type="match status" value="1"/>
</dbReference>
<evidence type="ECO:0000313" key="15">
    <source>
        <dbReference type="EMBL" id="MCR1899237.1"/>
    </source>
</evidence>
<keyword evidence="13" id="KW-0464">Manganese</keyword>
<comment type="similarity">
    <text evidence="6 10 11">Belongs to the ribulose-phosphate 3-epimerase family.</text>
</comment>
<comment type="function">
    <text evidence="10">Catalyzes the reversible epimerization of D-ribulose 5-phosphate to D-xylulose 5-phosphate.</text>
</comment>
<dbReference type="Proteomes" id="UP001205748">
    <property type="component" value="Unassembled WGS sequence"/>
</dbReference>
<dbReference type="InterPro" id="IPR013785">
    <property type="entry name" value="Aldolase_TIM"/>
</dbReference>
<evidence type="ECO:0000256" key="13">
    <source>
        <dbReference type="PIRSR" id="PIRSR001461-2"/>
    </source>
</evidence>
<feature type="binding site" evidence="10 14">
    <location>
        <begin position="141"/>
        <end position="144"/>
    </location>
    <ligand>
        <name>substrate</name>
    </ligand>
</feature>
<name>A0AAE3L041_9FIRM</name>
<dbReference type="RefSeq" id="WP_257531376.1">
    <property type="nucleotide sequence ID" value="NZ_JANKAS010000008.1"/>
</dbReference>
<reference evidence="15" key="1">
    <citation type="submission" date="2022-07" db="EMBL/GenBank/DDBJ databases">
        <title>Enhanced cultured diversity of the mouse gut microbiota enables custom-made synthetic communities.</title>
        <authorList>
            <person name="Afrizal A."/>
        </authorList>
    </citation>
    <scope>NUCLEOTIDE SEQUENCE</scope>
    <source>
        <strain evidence="15">DSM 28593</strain>
    </source>
</reference>
<keyword evidence="16" id="KW-1185">Reference proteome</keyword>
<sequence>MIKIAPSILGADFGNLEREIKELEELNIEILHLDMMDGNFVPNITFGPDQIKNLRPKSKMIFDVHMMVQDPDRFIPRIAEAGADIITIHQEATTHLHRSIQLIKSTGVKAGVVLNPATPPETLQYILEDIHMVLLMTVNPGYGGQKFIPVMTEKIAKTREMISSYPIDLQVDGGINDVTAKQCIEAGANILVAGSYVFNGDKKENIRKLLGENER</sequence>
<evidence type="ECO:0000256" key="8">
    <source>
        <dbReference type="ARBA" id="ARBA00022723"/>
    </source>
</evidence>
<dbReference type="InterPro" id="IPR000056">
    <property type="entry name" value="Ribul_P_3_epim-like"/>
</dbReference>
<dbReference type="NCBIfam" id="TIGR01163">
    <property type="entry name" value="rpe"/>
    <property type="match status" value="1"/>
</dbReference>
<feature type="active site" description="Proton acceptor" evidence="10 12">
    <location>
        <position position="34"/>
    </location>
</feature>
<feature type="binding site" evidence="10 13">
    <location>
        <position position="34"/>
    </location>
    <ligand>
        <name>a divalent metal cation</name>
        <dbReference type="ChEBI" id="CHEBI:60240"/>
    </ligand>
</feature>
<dbReference type="HAMAP" id="MF_02227">
    <property type="entry name" value="RPE"/>
    <property type="match status" value="1"/>
</dbReference>
<evidence type="ECO:0000256" key="10">
    <source>
        <dbReference type="HAMAP-Rule" id="MF_02227"/>
    </source>
</evidence>
<dbReference type="EMBL" id="JANKAS010000008">
    <property type="protein sequence ID" value="MCR1899237.1"/>
    <property type="molecule type" value="Genomic_DNA"/>
</dbReference>
<evidence type="ECO:0000313" key="16">
    <source>
        <dbReference type="Proteomes" id="UP001205748"/>
    </source>
</evidence>
<feature type="binding site" evidence="10 13">
    <location>
        <position position="65"/>
    </location>
    <ligand>
        <name>a divalent metal cation</name>
        <dbReference type="ChEBI" id="CHEBI:60240"/>
    </ligand>
</feature>
<feature type="binding site" evidence="10 14">
    <location>
        <begin position="194"/>
        <end position="195"/>
    </location>
    <ligand>
        <name>substrate</name>
    </ligand>
</feature>
<feature type="binding site" evidence="10 14">
    <location>
        <position position="7"/>
    </location>
    <ligand>
        <name>substrate</name>
    </ligand>
</feature>
<evidence type="ECO:0000256" key="2">
    <source>
        <dbReference type="ARBA" id="ARBA00001936"/>
    </source>
</evidence>
<feature type="binding site" evidence="10 13">
    <location>
        <position position="32"/>
    </location>
    <ligand>
        <name>a divalent metal cation</name>
        <dbReference type="ChEBI" id="CHEBI:60240"/>
    </ligand>
</feature>
<keyword evidence="13" id="KW-0170">Cobalt</keyword>
<dbReference type="CDD" id="cd00429">
    <property type="entry name" value="RPE"/>
    <property type="match status" value="1"/>
</dbReference>
<dbReference type="InterPro" id="IPR011060">
    <property type="entry name" value="RibuloseP-bd_barrel"/>
</dbReference>
<comment type="cofactor">
    <cofactor evidence="3">
        <name>Co(2+)</name>
        <dbReference type="ChEBI" id="CHEBI:48828"/>
    </cofactor>
</comment>
<dbReference type="EC" id="5.1.3.1" evidence="7 10"/>
<comment type="cofactor">
    <cofactor evidence="4">
        <name>Zn(2+)</name>
        <dbReference type="ChEBI" id="CHEBI:29105"/>
    </cofactor>
</comment>
<evidence type="ECO:0000256" key="5">
    <source>
        <dbReference type="ARBA" id="ARBA00001954"/>
    </source>
</evidence>
<proteinExistence type="inferred from homology"/>
<comment type="cofactor">
    <cofactor evidence="5">
        <name>Fe(2+)</name>
        <dbReference type="ChEBI" id="CHEBI:29033"/>
    </cofactor>
</comment>
<dbReference type="GO" id="GO:0046872">
    <property type="term" value="F:metal ion binding"/>
    <property type="evidence" value="ECO:0007669"/>
    <property type="project" value="UniProtKB-UniRule"/>
</dbReference>
<accession>A0AAE3L041</accession>
<feature type="binding site" evidence="10 13">
    <location>
        <position position="172"/>
    </location>
    <ligand>
        <name>a divalent metal cation</name>
        <dbReference type="ChEBI" id="CHEBI:60240"/>
    </ligand>
</feature>
<evidence type="ECO:0000256" key="3">
    <source>
        <dbReference type="ARBA" id="ARBA00001941"/>
    </source>
</evidence>
<dbReference type="Gene3D" id="3.20.20.70">
    <property type="entry name" value="Aldolase class I"/>
    <property type="match status" value="1"/>
</dbReference>
<evidence type="ECO:0000256" key="7">
    <source>
        <dbReference type="ARBA" id="ARBA00013188"/>
    </source>
</evidence>
<dbReference type="GO" id="GO:0019323">
    <property type="term" value="P:pentose catabolic process"/>
    <property type="evidence" value="ECO:0007669"/>
    <property type="project" value="UniProtKB-UniRule"/>
</dbReference>